<evidence type="ECO:0000313" key="2">
    <source>
        <dbReference type="Proteomes" id="UP000789759"/>
    </source>
</evidence>
<evidence type="ECO:0000313" key="1">
    <source>
        <dbReference type="EMBL" id="CAG8756542.1"/>
    </source>
</evidence>
<keyword evidence="2" id="KW-1185">Reference proteome</keyword>
<protein>
    <submittedName>
        <fullName evidence="1">905_t:CDS:1</fullName>
    </submittedName>
</protein>
<feature type="non-terminal residue" evidence="1">
    <location>
        <position position="1"/>
    </location>
</feature>
<proteinExistence type="predicted"/>
<comment type="caution">
    <text evidence="1">The sequence shown here is derived from an EMBL/GenBank/DDBJ whole genome shotgun (WGS) entry which is preliminary data.</text>
</comment>
<name>A0A9N9NTS6_9GLOM</name>
<sequence length="70" mass="7984">NPNQQEQNNTKDDTYMALKETNSNHQQNLQLPILAKLATTNDSSDEQMQAITQDLIPDTEMLLRDELSHS</sequence>
<dbReference type="Proteomes" id="UP000789759">
    <property type="component" value="Unassembled WGS sequence"/>
</dbReference>
<dbReference type="EMBL" id="CAJVQA010018908">
    <property type="protein sequence ID" value="CAG8756542.1"/>
    <property type="molecule type" value="Genomic_DNA"/>
</dbReference>
<organism evidence="1 2">
    <name type="scientific">Cetraspora pellucida</name>
    <dbReference type="NCBI Taxonomy" id="1433469"/>
    <lineage>
        <taxon>Eukaryota</taxon>
        <taxon>Fungi</taxon>
        <taxon>Fungi incertae sedis</taxon>
        <taxon>Mucoromycota</taxon>
        <taxon>Glomeromycotina</taxon>
        <taxon>Glomeromycetes</taxon>
        <taxon>Diversisporales</taxon>
        <taxon>Gigasporaceae</taxon>
        <taxon>Cetraspora</taxon>
    </lineage>
</organism>
<gene>
    <name evidence="1" type="ORF">CPELLU_LOCUS15038</name>
</gene>
<reference evidence="1" key="1">
    <citation type="submission" date="2021-06" db="EMBL/GenBank/DDBJ databases">
        <authorList>
            <person name="Kallberg Y."/>
            <person name="Tangrot J."/>
            <person name="Rosling A."/>
        </authorList>
    </citation>
    <scope>NUCLEOTIDE SEQUENCE</scope>
    <source>
        <strain evidence="1">FL966</strain>
    </source>
</reference>
<dbReference type="AlphaFoldDB" id="A0A9N9NTS6"/>
<accession>A0A9N9NTS6</accession>